<organism evidence="1 2">
    <name type="scientific">Rhodococcus oxybenzonivorans</name>
    <dbReference type="NCBI Taxonomy" id="1990687"/>
    <lineage>
        <taxon>Bacteria</taxon>
        <taxon>Bacillati</taxon>
        <taxon>Actinomycetota</taxon>
        <taxon>Actinomycetes</taxon>
        <taxon>Mycobacteriales</taxon>
        <taxon>Nocardiaceae</taxon>
        <taxon>Rhodococcus</taxon>
    </lineage>
</organism>
<sequence length="367" mass="40899">MIGPADDLMIHQTHEPVRFAGTSDRRFYDRHFLTGHSNDGEVFFMLGMGVYPNLGVIDTFASVAVGDTQWTTRASRELGVDRLDSTSVGPVDLEVLEGLRRLRFRVAPGEDVSLDLEWNGAVPAFEEPPLFSRVAGRVLEQGTRLIQSGRWTGQITVAGRRFDVQPDTWWGARDRSWGVRSIGLEREPKGIAQAHGLSAQRPPLWIWSPMQFEERTVHLVVSEHASGEREIETVRQVPTFTAGGSVLELSGLEHELKFDANRELLDGSSISFLEADGTRRQVNLEPLRRAYLRAGTGYGGPDPWRHGAYMGQNWVDSVSYDLSDESVTARIGPTHVLCRMTTDTGEVGYGTFETQIFGAFPRYGFTS</sequence>
<dbReference type="RefSeq" id="WP_109335992.1">
    <property type="nucleotide sequence ID" value="NZ_CP021355.1"/>
</dbReference>
<dbReference type="OrthoDB" id="333076at2"/>
<evidence type="ECO:0000313" key="2">
    <source>
        <dbReference type="Proteomes" id="UP000245711"/>
    </source>
</evidence>
<name>A0A2S2C6Y6_9NOCA</name>
<accession>A0A2S2C6Y6</accession>
<gene>
    <name evidence="1" type="ORF">CBI38_34850</name>
</gene>
<dbReference type="KEGG" id="roz:CBI38_34850"/>
<protein>
    <submittedName>
        <fullName evidence="1">Uncharacterized protein</fullName>
    </submittedName>
</protein>
<geneLocation type="plasmid" evidence="2">
    <name>prb98</name>
</geneLocation>
<keyword evidence="2" id="KW-1185">Reference proteome</keyword>
<dbReference type="EMBL" id="CP021355">
    <property type="protein sequence ID" value="AWK76548.1"/>
    <property type="molecule type" value="Genomic_DNA"/>
</dbReference>
<keyword evidence="1" id="KW-0614">Plasmid</keyword>
<evidence type="ECO:0000313" key="1">
    <source>
        <dbReference type="EMBL" id="AWK76548.1"/>
    </source>
</evidence>
<dbReference type="Proteomes" id="UP000245711">
    <property type="component" value="Plasmid pRB98"/>
</dbReference>
<reference evidence="1 2" key="1">
    <citation type="submission" date="2017-05" db="EMBL/GenBank/DDBJ databases">
        <title>Isolation of Rhodococcus sp. S2-17 biodegrading of BP-3.</title>
        <authorList>
            <person name="Lee Y."/>
            <person name="Kim K.H."/>
            <person name="Chun B.H."/>
            <person name="Jung H.S."/>
            <person name="Jeon C.O."/>
        </authorList>
    </citation>
    <scope>NUCLEOTIDE SEQUENCE [LARGE SCALE GENOMIC DNA]</scope>
    <source>
        <strain evidence="1 2">S2-17</strain>
        <plasmid evidence="2">prb98</plasmid>
    </source>
</reference>
<dbReference type="AlphaFoldDB" id="A0A2S2C6Y6"/>
<proteinExistence type="predicted"/>